<feature type="domain" description="SLC26A/SulP transporter" evidence="5">
    <location>
        <begin position="1"/>
        <end position="38"/>
    </location>
</feature>
<reference evidence="7" key="1">
    <citation type="submission" date="2022-11" db="UniProtKB">
        <authorList>
            <consortium name="WormBaseParasite"/>
        </authorList>
    </citation>
    <scope>IDENTIFICATION</scope>
</reference>
<evidence type="ECO:0000256" key="4">
    <source>
        <dbReference type="ARBA" id="ARBA00023136"/>
    </source>
</evidence>
<organism evidence="6 7">
    <name type="scientific">Romanomermis culicivorax</name>
    <name type="common">Nematode worm</name>
    <dbReference type="NCBI Taxonomy" id="13658"/>
    <lineage>
        <taxon>Eukaryota</taxon>
        <taxon>Metazoa</taxon>
        <taxon>Ecdysozoa</taxon>
        <taxon>Nematoda</taxon>
        <taxon>Enoplea</taxon>
        <taxon>Dorylaimia</taxon>
        <taxon>Mermithida</taxon>
        <taxon>Mermithoidea</taxon>
        <taxon>Mermithidae</taxon>
        <taxon>Romanomermis</taxon>
    </lineage>
</organism>
<evidence type="ECO:0000313" key="6">
    <source>
        <dbReference type="Proteomes" id="UP000887565"/>
    </source>
</evidence>
<dbReference type="GO" id="GO:0016020">
    <property type="term" value="C:membrane"/>
    <property type="evidence" value="ECO:0007669"/>
    <property type="project" value="UniProtKB-SubCell"/>
</dbReference>
<evidence type="ECO:0000259" key="5">
    <source>
        <dbReference type="Pfam" id="PF00916"/>
    </source>
</evidence>
<keyword evidence="2" id="KW-0812">Transmembrane</keyword>
<protein>
    <submittedName>
        <fullName evidence="7">SLC26A/SulP transporter domain-containing protein</fullName>
    </submittedName>
</protein>
<evidence type="ECO:0000313" key="7">
    <source>
        <dbReference type="WBParaSite" id="nRc.2.0.1.t05314-RA"/>
    </source>
</evidence>
<keyword evidence="4" id="KW-0472">Membrane</keyword>
<comment type="subcellular location">
    <subcellularLocation>
        <location evidence="1">Membrane</location>
        <topology evidence="1">Multi-pass membrane protein</topology>
    </subcellularLocation>
</comment>
<sequence length="72" mass="8373">LAYGELAGIDPVHGLYTSLFPTLFYIWFGSSRHISLEVEKEVKRSSETRILKFMHPLRSVAKRKYKRAFSVI</sequence>
<evidence type="ECO:0000256" key="2">
    <source>
        <dbReference type="ARBA" id="ARBA00022692"/>
    </source>
</evidence>
<dbReference type="WBParaSite" id="nRc.2.0.1.t05314-RA">
    <property type="protein sequence ID" value="nRc.2.0.1.t05314-RA"/>
    <property type="gene ID" value="nRc.2.0.1.g05314"/>
</dbReference>
<name>A0A915HU65_ROMCU</name>
<keyword evidence="6" id="KW-1185">Reference proteome</keyword>
<dbReference type="Pfam" id="PF00916">
    <property type="entry name" value="Sulfate_transp"/>
    <property type="match status" value="1"/>
</dbReference>
<accession>A0A915HU65</accession>
<dbReference type="InterPro" id="IPR011547">
    <property type="entry name" value="SLC26A/SulP_dom"/>
</dbReference>
<evidence type="ECO:0000256" key="3">
    <source>
        <dbReference type="ARBA" id="ARBA00022989"/>
    </source>
</evidence>
<dbReference type="AlphaFoldDB" id="A0A915HU65"/>
<evidence type="ECO:0000256" key="1">
    <source>
        <dbReference type="ARBA" id="ARBA00004141"/>
    </source>
</evidence>
<proteinExistence type="predicted"/>
<dbReference type="Proteomes" id="UP000887565">
    <property type="component" value="Unplaced"/>
</dbReference>
<keyword evidence="3" id="KW-1133">Transmembrane helix</keyword>